<gene>
    <name evidence="2" type="ORF">VW35_04405</name>
</gene>
<evidence type="ECO:0000313" key="2">
    <source>
        <dbReference type="EMBL" id="KKB79756.1"/>
    </source>
</evidence>
<dbReference type="InterPro" id="IPR000182">
    <property type="entry name" value="GNAT_dom"/>
</dbReference>
<protein>
    <recommendedName>
        <fullName evidence="1">N-acetyltransferase domain-containing protein</fullName>
    </recommendedName>
</protein>
<dbReference type="InterPro" id="IPR016181">
    <property type="entry name" value="Acyl_CoA_acyltransferase"/>
</dbReference>
<dbReference type="GO" id="GO:0016747">
    <property type="term" value="F:acyltransferase activity, transferring groups other than amino-acyl groups"/>
    <property type="evidence" value="ECO:0007669"/>
    <property type="project" value="InterPro"/>
</dbReference>
<dbReference type="Gene3D" id="3.40.630.30">
    <property type="match status" value="1"/>
</dbReference>
<dbReference type="PATRIC" id="fig|361041.3.peg.186"/>
<evidence type="ECO:0000313" key="3">
    <source>
        <dbReference type="Proteomes" id="UP000033514"/>
    </source>
</evidence>
<name>A0A0F5LBI9_9HYPH</name>
<dbReference type="SUPFAM" id="SSF55729">
    <property type="entry name" value="Acyl-CoA N-acyltransferases (Nat)"/>
    <property type="match status" value="1"/>
</dbReference>
<proteinExistence type="predicted"/>
<feature type="domain" description="N-acetyltransferase" evidence="1">
    <location>
        <begin position="19"/>
        <end position="165"/>
    </location>
</feature>
<comment type="caution">
    <text evidence="2">The sequence shown here is derived from an EMBL/GenBank/DDBJ whole genome shotgun (WGS) entry which is preliminary data.</text>
</comment>
<accession>A0A0F5LBI9</accession>
<sequence length="171" mass="19347">MDCPRYPVDFAEAHLIAIFNLRERTEFFDVVADRIWNAFWRPDGRTLTDVESALREVVAASRFPVTLVSVADDKFLGTVTTIGSDIAERPSFSPWIAALWVEPGARGNKVGHALMDCALRGLLSLGYRQCFLAARQHLRSYYLRYGWRLIEEGIGADRLDIFILDIGPRGE</sequence>
<dbReference type="PROSITE" id="PS51186">
    <property type="entry name" value="GNAT"/>
    <property type="match status" value="1"/>
</dbReference>
<dbReference type="EMBL" id="LAJG01000014">
    <property type="protein sequence ID" value="KKB79756.1"/>
    <property type="molecule type" value="Genomic_DNA"/>
</dbReference>
<dbReference type="STRING" id="361041.VW35_04405"/>
<dbReference type="Pfam" id="PF00583">
    <property type="entry name" value="Acetyltransf_1"/>
    <property type="match status" value="1"/>
</dbReference>
<reference evidence="2 3" key="1">
    <citation type="submission" date="2015-03" db="EMBL/GenBank/DDBJ databases">
        <authorList>
            <person name="Hassan Y.I."/>
            <person name="Lepp D."/>
            <person name="Zhou T."/>
        </authorList>
    </citation>
    <scope>NUCLEOTIDE SEQUENCE [LARGE SCALE GENOMIC DNA]</scope>
    <source>
        <strain evidence="2 3">GH2-10</strain>
    </source>
</reference>
<dbReference type="CDD" id="cd04301">
    <property type="entry name" value="NAT_SF"/>
    <property type="match status" value="1"/>
</dbReference>
<dbReference type="Proteomes" id="UP000033514">
    <property type="component" value="Unassembled WGS sequence"/>
</dbReference>
<keyword evidence="3" id="KW-1185">Reference proteome</keyword>
<organism evidence="2 3">
    <name type="scientific">Devosia soli</name>
    <dbReference type="NCBI Taxonomy" id="361041"/>
    <lineage>
        <taxon>Bacteria</taxon>
        <taxon>Pseudomonadati</taxon>
        <taxon>Pseudomonadota</taxon>
        <taxon>Alphaproteobacteria</taxon>
        <taxon>Hyphomicrobiales</taxon>
        <taxon>Devosiaceae</taxon>
        <taxon>Devosia</taxon>
    </lineage>
</organism>
<dbReference type="AlphaFoldDB" id="A0A0F5LBI9"/>
<evidence type="ECO:0000259" key="1">
    <source>
        <dbReference type="PROSITE" id="PS51186"/>
    </source>
</evidence>